<evidence type="ECO:0008006" key="4">
    <source>
        <dbReference type="Google" id="ProtNLM"/>
    </source>
</evidence>
<evidence type="ECO:0000313" key="3">
    <source>
        <dbReference type="Proteomes" id="UP000593579"/>
    </source>
</evidence>
<dbReference type="SUPFAM" id="SSF101148">
    <property type="entry name" value="Plant invertase/pectin methylesterase inhibitor"/>
    <property type="match status" value="1"/>
</dbReference>
<name>A0A7J9CMH5_GOSGO</name>
<evidence type="ECO:0000313" key="2">
    <source>
        <dbReference type="EMBL" id="MBA0749720.1"/>
    </source>
</evidence>
<feature type="signal peptide" evidence="1">
    <location>
        <begin position="1"/>
        <end position="20"/>
    </location>
</feature>
<evidence type="ECO:0000256" key="1">
    <source>
        <dbReference type="SAM" id="SignalP"/>
    </source>
</evidence>
<reference evidence="2 3" key="1">
    <citation type="journal article" date="2019" name="Genome Biol. Evol.">
        <title>Insights into the evolution of the New World diploid cottons (Gossypium, subgenus Houzingenia) based on genome sequencing.</title>
        <authorList>
            <person name="Grover C.E."/>
            <person name="Arick M.A. 2nd"/>
            <person name="Thrash A."/>
            <person name="Conover J.L."/>
            <person name="Sanders W.S."/>
            <person name="Peterson D.G."/>
            <person name="Frelichowski J.E."/>
            <person name="Scheffler J.A."/>
            <person name="Scheffler B.E."/>
            <person name="Wendel J.F."/>
        </authorList>
    </citation>
    <scope>NUCLEOTIDE SEQUENCE [LARGE SCALE GENOMIC DNA]</scope>
    <source>
        <strain evidence="2">5</strain>
        <tissue evidence="2">Leaf</tissue>
    </source>
</reference>
<keyword evidence="3" id="KW-1185">Reference proteome</keyword>
<dbReference type="AlphaFoldDB" id="A0A7J9CMH5"/>
<proteinExistence type="predicted"/>
<dbReference type="EMBL" id="JABEZY010000011">
    <property type="protein sequence ID" value="MBA0749720.1"/>
    <property type="molecule type" value="Genomic_DNA"/>
</dbReference>
<dbReference type="InterPro" id="IPR035513">
    <property type="entry name" value="Invertase/methylesterase_inhib"/>
</dbReference>
<comment type="caution">
    <text evidence="2">The sequence shown here is derived from an EMBL/GenBank/DDBJ whole genome shotgun (WGS) entry which is preliminary data.</text>
</comment>
<protein>
    <recommendedName>
        <fullName evidence="4">Pectinesterase inhibitor domain-containing protein</fullName>
    </recommendedName>
</protein>
<accession>A0A7J9CMH5</accession>
<feature type="non-terminal residue" evidence="2">
    <location>
        <position position="223"/>
    </location>
</feature>
<organism evidence="2 3">
    <name type="scientific">Gossypium gossypioides</name>
    <name type="common">Mexican cotton</name>
    <name type="synonym">Selera gossypioides</name>
    <dbReference type="NCBI Taxonomy" id="34282"/>
    <lineage>
        <taxon>Eukaryota</taxon>
        <taxon>Viridiplantae</taxon>
        <taxon>Streptophyta</taxon>
        <taxon>Embryophyta</taxon>
        <taxon>Tracheophyta</taxon>
        <taxon>Spermatophyta</taxon>
        <taxon>Magnoliopsida</taxon>
        <taxon>eudicotyledons</taxon>
        <taxon>Gunneridae</taxon>
        <taxon>Pentapetalae</taxon>
        <taxon>rosids</taxon>
        <taxon>malvids</taxon>
        <taxon>Malvales</taxon>
        <taxon>Malvaceae</taxon>
        <taxon>Malvoideae</taxon>
        <taxon>Gossypium</taxon>
    </lineage>
</organism>
<dbReference type="Gene3D" id="1.20.140.40">
    <property type="entry name" value="Invertase/pectin methylesterase inhibitor family protein"/>
    <property type="match status" value="1"/>
</dbReference>
<keyword evidence="1" id="KW-0732">Signal</keyword>
<gene>
    <name evidence="2" type="ORF">Gogos_003618</name>
</gene>
<feature type="chain" id="PRO_5029625536" description="Pectinesterase inhibitor domain-containing protein" evidence="1">
    <location>
        <begin position="21"/>
        <end position="223"/>
    </location>
</feature>
<dbReference type="OrthoDB" id="999279at2759"/>
<dbReference type="Proteomes" id="UP000593579">
    <property type="component" value="Unassembled WGS sequence"/>
</dbReference>
<sequence>MTKIIFLFILKAVFVTVSYSANNLIETTCKRISYLDLYVSTLKPSPEFDRSHKRARLHLVDIVNAKASGTLNRILKLLKSVKDRRLRKAALIHITPFSRVIEAIEKGNLKFAIKSAINAGNKDQGGVGEVASLKLIDSLLTKMNSRSNDKVVELVVHSSCLDPYDNYKVFRVEDNCKLMNDFYSGDFMEQEKLHVKIQLEHFQLDAHQSTELQKASIVVKLCQ</sequence>